<dbReference type="PROSITE" id="PS50110">
    <property type="entry name" value="RESPONSE_REGULATORY"/>
    <property type="match status" value="1"/>
</dbReference>
<dbReference type="InterPro" id="IPR036388">
    <property type="entry name" value="WH-like_DNA-bd_sf"/>
</dbReference>
<dbReference type="InterPro" id="IPR001867">
    <property type="entry name" value="OmpR/PhoB-type_DNA-bd"/>
</dbReference>
<dbReference type="RefSeq" id="WP_349217752.1">
    <property type="nucleotide sequence ID" value="NZ_JBBMFD010000001.1"/>
</dbReference>
<evidence type="ECO:0000256" key="2">
    <source>
        <dbReference type="ARBA" id="ARBA00022553"/>
    </source>
</evidence>
<feature type="DNA-binding region" description="OmpR/PhoB-type" evidence="9">
    <location>
        <begin position="122"/>
        <end position="217"/>
    </location>
</feature>
<dbReference type="InterPro" id="IPR011006">
    <property type="entry name" value="CheY-like_superfamily"/>
</dbReference>
<evidence type="ECO:0000256" key="1">
    <source>
        <dbReference type="ARBA" id="ARBA00018672"/>
    </source>
</evidence>
<dbReference type="Pfam" id="PF00072">
    <property type="entry name" value="Response_reg"/>
    <property type="match status" value="1"/>
</dbReference>
<dbReference type="SMART" id="SM00862">
    <property type="entry name" value="Trans_reg_C"/>
    <property type="match status" value="1"/>
</dbReference>
<feature type="domain" description="OmpR/PhoB-type" evidence="11">
    <location>
        <begin position="122"/>
        <end position="217"/>
    </location>
</feature>
<dbReference type="InterPro" id="IPR039420">
    <property type="entry name" value="WalR-like"/>
</dbReference>
<evidence type="ECO:0000259" key="11">
    <source>
        <dbReference type="PROSITE" id="PS51755"/>
    </source>
</evidence>
<keyword evidence="5 9" id="KW-0238">DNA-binding</keyword>
<dbReference type="Proteomes" id="UP001489509">
    <property type="component" value="Unassembled WGS sequence"/>
</dbReference>
<keyword evidence="2 8" id="KW-0597">Phosphoprotein</keyword>
<dbReference type="SUPFAM" id="SSF52172">
    <property type="entry name" value="CheY-like"/>
    <property type="match status" value="1"/>
</dbReference>
<accession>A0ABV1DWR1</accession>
<dbReference type="PANTHER" id="PTHR48111:SF1">
    <property type="entry name" value="TWO-COMPONENT RESPONSE REGULATOR ORR33"/>
    <property type="match status" value="1"/>
</dbReference>
<evidence type="ECO:0000256" key="5">
    <source>
        <dbReference type="ARBA" id="ARBA00023125"/>
    </source>
</evidence>
<dbReference type="Pfam" id="PF00486">
    <property type="entry name" value="Trans_reg_C"/>
    <property type="match status" value="1"/>
</dbReference>
<comment type="caution">
    <text evidence="12">The sequence shown here is derived from an EMBL/GenBank/DDBJ whole genome shotgun (WGS) entry which is preliminary data.</text>
</comment>
<evidence type="ECO:0000256" key="8">
    <source>
        <dbReference type="PROSITE-ProRule" id="PRU00169"/>
    </source>
</evidence>
<dbReference type="Gene3D" id="1.10.10.10">
    <property type="entry name" value="Winged helix-like DNA-binding domain superfamily/Winged helix DNA-binding domain"/>
    <property type="match status" value="1"/>
</dbReference>
<gene>
    <name evidence="12" type="ORF">WMO26_01480</name>
</gene>
<evidence type="ECO:0000313" key="12">
    <source>
        <dbReference type="EMBL" id="MEQ2439494.1"/>
    </source>
</evidence>
<keyword evidence="6" id="KW-0804">Transcription</keyword>
<dbReference type="PANTHER" id="PTHR48111">
    <property type="entry name" value="REGULATOR OF RPOS"/>
    <property type="match status" value="1"/>
</dbReference>
<sequence>MNRILIVEDEIAIVELIQAGLAKAGYACEYALDGAAAADLIEHREYDLILLDIMLPKLDGYELMEYIEPQRIPVIFITARAATSDKVKGLRMGADDYIVKPFEVDELLARIETVLRRYNKSQTQIVLEDVTIDIEARSVVKNGAVIELTPKEFDLLLMLARNKNTALYRETLFERVWGEEFMGNTRTLDLHIQRLRKKLSWQDKIKTVYRIGYKLEVES</sequence>
<reference evidence="12 13" key="1">
    <citation type="submission" date="2024-03" db="EMBL/GenBank/DDBJ databases">
        <title>Human intestinal bacterial collection.</title>
        <authorList>
            <person name="Pauvert C."/>
            <person name="Hitch T.C.A."/>
            <person name="Clavel T."/>
        </authorList>
    </citation>
    <scope>NUCLEOTIDE SEQUENCE [LARGE SCALE GENOMIC DNA]</scope>
    <source>
        <strain evidence="12 13">CLA-JM-H44</strain>
    </source>
</reference>
<dbReference type="InterPro" id="IPR001789">
    <property type="entry name" value="Sig_transdc_resp-reg_receiver"/>
</dbReference>
<evidence type="ECO:0000256" key="3">
    <source>
        <dbReference type="ARBA" id="ARBA00023012"/>
    </source>
</evidence>
<dbReference type="SMART" id="SM00448">
    <property type="entry name" value="REC"/>
    <property type="match status" value="1"/>
</dbReference>
<dbReference type="CDD" id="cd00383">
    <property type="entry name" value="trans_reg_C"/>
    <property type="match status" value="1"/>
</dbReference>
<keyword evidence="13" id="KW-1185">Reference proteome</keyword>
<evidence type="ECO:0000256" key="9">
    <source>
        <dbReference type="PROSITE-ProRule" id="PRU01091"/>
    </source>
</evidence>
<evidence type="ECO:0000256" key="7">
    <source>
        <dbReference type="ARBA" id="ARBA00024867"/>
    </source>
</evidence>
<comment type="function">
    <text evidence="7">May play the central regulatory role in sporulation. It may be an element of the effector pathway responsible for the activation of sporulation genes in response to nutritional stress. Spo0A may act in concert with spo0H (a sigma factor) to control the expression of some genes that are critical to the sporulation process.</text>
</comment>
<dbReference type="EMBL" id="JBBMFD010000001">
    <property type="protein sequence ID" value="MEQ2439494.1"/>
    <property type="molecule type" value="Genomic_DNA"/>
</dbReference>
<evidence type="ECO:0000256" key="6">
    <source>
        <dbReference type="ARBA" id="ARBA00023163"/>
    </source>
</evidence>
<proteinExistence type="predicted"/>
<dbReference type="Gene3D" id="6.10.250.690">
    <property type="match status" value="1"/>
</dbReference>
<evidence type="ECO:0000256" key="4">
    <source>
        <dbReference type="ARBA" id="ARBA00023015"/>
    </source>
</evidence>
<evidence type="ECO:0000313" key="13">
    <source>
        <dbReference type="Proteomes" id="UP001489509"/>
    </source>
</evidence>
<keyword evidence="4" id="KW-0805">Transcription regulation</keyword>
<evidence type="ECO:0000259" key="10">
    <source>
        <dbReference type="PROSITE" id="PS50110"/>
    </source>
</evidence>
<organism evidence="12 13">
    <name type="scientific">Solibaculum intestinale</name>
    <dbReference type="NCBI Taxonomy" id="3133165"/>
    <lineage>
        <taxon>Bacteria</taxon>
        <taxon>Bacillati</taxon>
        <taxon>Bacillota</taxon>
        <taxon>Clostridia</taxon>
        <taxon>Eubacteriales</taxon>
        <taxon>Oscillospiraceae</taxon>
        <taxon>Solibaculum</taxon>
    </lineage>
</organism>
<protein>
    <recommendedName>
        <fullName evidence="1">Stage 0 sporulation protein A homolog</fullName>
    </recommendedName>
</protein>
<feature type="modified residue" description="4-aspartylphosphate" evidence="8">
    <location>
        <position position="52"/>
    </location>
</feature>
<feature type="domain" description="Response regulatory" evidence="10">
    <location>
        <begin position="3"/>
        <end position="115"/>
    </location>
</feature>
<keyword evidence="3" id="KW-0902">Two-component regulatory system</keyword>
<dbReference type="PROSITE" id="PS51755">
    <property type="entry name" value="OMPR_PHOB"/>
    <property type="match status" value="1"/>
</dbReference>
<dbReference type="Gene3D" id="3.40.50.2300">
    <property type="match status" value="1"/>
</dbReference>
<name>A0ABV1DWR1_9FIRM</name>